<evidence type="ECO:0000256" key="2">
    <source>
        <dbReference type="ARBA" id="ARBA00022723"/>
    </source>
</evidence>
<evidence type="ECO:0000256" key="3">
    <source>
        <dbReference type="ARBA" id="ARBA00022801"/>
    </source>
</evidence>
<keyword evidence="8" id="KW-1185">Reference proteome</keyword>
<reference evidence="8" key="1">
    <citation type="submission" date="2017-04" db="EMBL/GenBank/DDBJ databases">
        <authorList>
            <person name="Varghese N."/>
            <person name="Submissions S."/>
        </authorList>
    </citation>
    <scope>NUCLEOTIDE SEQUENCE [LARGE SCALE GENOMIC DNA]</scope>
    <source>
        <strain evidence="8">DSM 21500</strain>
    </source>
</reference>
<dbReference type="SUPFAM" id="SSF56420">
    <property type="entry name" value="Peptide deformylase"/>
    <property type="match status" value="1"/>
</dbReference>
<organism evidence="7 8">
    <name type="scientific">Aerococcus suis</name>
    <dbReference type="NCBI Taxonomy" id="371602"/>
    <lineage>
        <taxon>Bacteria</taxon>
        <taxon>Bacillati</taxon>
        <taxon>Bacillota</taxon>
        <taxon>Bacilli</taxon>
        <taxon>Lactobacillales</taxon>
        <taxon>Aerococcaceae</taxon>
        <taxon>Aerococcus</taxon>
    </lineage>
</organism>
<dbReference type="PANTHER" id="PTHR10458">
    <property type="entry name" value="PEPTIDE DEFORMYLASE"/>
    <property type="match status" value="1"/>
</dbReference>
<accession>A0A1W1Y308</accession>
<keyword evidence="4 6" id="KW-0648">Protein biosynthesis</keyword>
<dbReference type="PIRSF" id="PIRSF004749">
    <property type="entry name" value="Pep_def"/>
    <property type="match status" value="1"/>
</dbReference>
<dbReference type="EC" id="3.5.1.88" evidence="6"/>
<comment type="function">
    <text evidence="6">Removes the formyl group from the N-terminal Met of newly synthesized proteins. Requires at least a dipeptide for an efficient rate of reaction. N-terminal L-methionine is a prerequisite for activity but the enzyme has broad specificity at other positions.</text>
</comment>
<dbReference type="PANTHER" id="PTHR10458:SF8">
    <property type="entry name" value="PEPTIDE DEFORMYLASE 2"/>
    <property type="match status" value="1"/>
</dbReference>
<proteinExistence type="inferred from homology"/>
<sequence>MITMKDIVREGHPALREEADKVSFPLDDETRKLADDMLEFLINSQDPKKAEKYNLRAGVGLAATQLAVSKQMLAVHIPGEYEDDDPELSGVFFNPRIISHSVENACLRGGEGCLSVDREVPGYVPRHARITLRYMDSDGETHKKRFSGYPAIVLQHEIDHLHGILFFDHINEKDIFALDDNTTLL</sequence>
<dbReference type="OrthoDB" id="9784988at2"/>
<dbReference type="FunFam" id="3.90.45.10:FF:000002">
    <property type="entry name" value="Peptide deformylase"/>
    <property type="match status" value="1"/>
</dbReference>
<keyword evidence="5 6" id="KW-0408">Iron</keyword>
<dbReference type="Proteomes" id="UP000243884">
    <property type="component" value="Unassembled WGS sequence"/>
</dbReference>
<gene>
    <name evidence="6" type="primary">def</name>
    <name evidence="7" type="ORF">SAMN04487984_0225</name>
</gene>
<comment type="cofactor">
    <cofactor evidence="6">
        <name>Fe(2+)</name>
        <dbReference type="ChEBI" id="CHEBI:29033"/>
    </cofactor>
    <text evidence="6">Binds 1 Fe(2+) ion.</text>
</comment>
<dbReference type="GO" id="GO:0042586">
    <property type="term" value="F:peptide deformylase activity"/>
    <property type="evidence" value="ECO:0007669"/>
    <property type="project" value="UniProtKB-UniRule"/>
</dbReference>
<dbReference type="AlphaFoldDB" id="A0A1W1Y308"/>
<protein>
    <recommendedName>
        <fullName evidence="6">Peptide deformylase</fullName>
        <shortName evidence="6">PDF</shortName>
        <ecNumber evidence="6">3.5.1.88</ecNumber>
    </recommendedName>
    <alternativeName>
        <fullName evidence="6">Polypeptide deformylase</fullName>
    </alternativeName>
</protein>
<dbReference type="Gene3D" id="3.90.45.10">
    <property type="entry name" value="Peptide deformylase"/>
    <property type="match status" value="1"/>
</dbReference>
<evidence type="ECO:0000313" key="7">
    <source>
        <dbReference type="EMBL" id="SMC30610.1"/>
    </source>
</evidence>
<evidence type="ECO:0000256" key="6">
    <source>
        <dbReference type="HAMAP-Rule" id="MF_00163"/>
    </source>
</evidence>
<dbReference type="GO" id="GO:0046872">
    <property type="term" value="F:metal ion binding"/>
    <property type="evidence" value="ECO:0007669"/>
    <property type="project" value="UniProtKB-KW"/>
</dbReference>
<dbReference type="PRINTS" id="PR01576">
    <property type="entry name" value="PDEFORMYLASE"/>
</dbReference>
<feature type="active site" evidence="6">
    <location>
        <position position="157"/>
    </location>
</feature>
<evidence type="ECO:0000256" key="4">
    <source>
        <dbReference type="ARBA" id="ARBA00022917"/>
    </source>
</evidence>
<dbReference type="CDD" id="cd00487">
    <property type="entry name" value="Pep_deformylase"/>
    <property type="match status" value="1"/>
</dbReference>
<keyword evidence="2 6" id="KW-0479">Metal-binding</keyword>
<feature type="binding site" evidence="6">
    <location>
        <position position="156"/>
    </location>
    <ligand>
        <name>Fe cation</name>
        <dbReference type="ChEBI" id="CHEBI:24875"/>
    </ligand>
</feature>
<feature type="binding site" evidence="6">
    <location>
        <position position="113"/>
    </location>
    <ligand>
        <name>Fe cation</name>
        <dbReference type="ChEBI" id="CHEBI:24875"/>
    </ligand>
</feature>
<dbReference type="EMBL" id="FWXK01000001">
    <property type="protein sequence ID" value="SMC30610.1"/>
    <property type="molecule type" value="Genomic_DNA"/>
</dbReference>
<dbReference type="STRING" id="371602.SAMN04487984_0225"/>
<evidence type="ECO:0000256" key="5">
    <source>
        <dbReference type="ARBA" id="ARBA00023004"/>
    </source>
</evidence>
<dbReference type="NCBIfam" id="TIGR00079">
    <property type="entry name" value="pept_deformyl"/>
    <property type="match status" value="1"/>
</dbReference>
<evidence type="ECO:0000313" key="8">
    <source>
        <dbReference type="Proteomes" id="UP000243884"/>
    </source>
</evidence>
<dbReference type="InterPro" id="IPR036821">
    <property type="entry name" value="Peptide_deformylase_sf"/>
</dbReference>
<comment type="similarity">
    <text evidence="1 6">Belongs to the polypeptide deformylase family.</text>
</comment>
<dbReference type="GO" id="GO:0006412">
    <property type="term" value="P:translation"/>
    <property type="evidence" value="ECO:0007669"/>
    <property type="project" value="UniProtKB-UniRule"/>
</dbReference>
<keyword evidence="3 6" id="KW-0378">Hydrolase</keyword>
<dbReference type="HAMAP" id="MF_00163">
    <property type="entry name" value="Pep_deformylase"/>
    <property type="match status" value="1"/>
</dbReference>
<name>A0A1W1Y308_9LACT</name>
<dbReference type="RefSeq" id="WP_084097831.1">
    <property type="nucleotide sequence ID" value="NZ_FWXK01000001.1"/>
</dbReference>
<feature type="binding site" evidence="6">
    <location>
        <position position="160"/>
    </location>
    <ligand>
        <name>Fe cation</name>
        <dbReference type="ChEBI" id="CHEBI:24875"/>
    </ligand>
</feature>
<dbReference type="Pfam" id="PF01327">
    <property type="entry name" value="Pep_deformylase"/>
    <property type="match status" value="1"/>
</dbReference>
<evidence type="ECO:0000256" key="1">
    <source>
        <dbReference type="ARBA" id="ARBA00010759"/>
    </source>
</evidence>
<comment type="catalytic activity">
    <reaction evidence="6">
        <text>N-terminal N-formyl-L-methionyl-[peptide] + H2O = N-terminal L-methionyl-[peptide] + formate</text>
        <dbReference type="Rhea" id="RHEA:24420"/>
        <dbReference type="Rhea" id="RHEA-COMP:10639"/>
        <dbReference type="Rhea" id="RHEA-COMP:10640"/>
        <dbReference type="ChEBI" id="CHEBI:15377"/>
        <dbReference type="ChEBI" id="CHEBI:15740"/>
        <dbReference type="ChEBI" id="CHEBI:49298"/>
        <dbReference type="ChEBI" id="CHEBI:64731"/>
        <dbReference type="EC" id="3.5.1.88"/>
    </reaction>
</comment>
<dbReference type="InterPro" id="IPR023635">
    <property type="entry name" value="Peptide_deformylase"/>
</dbReference>